<feature type="transmembrane region" description="Helical" evidence="6">
    <location>
        <begin position="40"/>
        <end position="64"/>
    </location>
</feature>
<feature type="transmembrane region" description="Helical" evidence="6">
    <location>
        <begin position="123"/>
        <end position="143"/>
    </location>
</feature>
<dbReference type="PANTHER" id="PTHR30250">
    <property type="entry name" value="PST FAMILY PREDICTED COLANIC ACID TRANSPORTER"/>
    <property type="match status" value="1"/>
</dbReference>
<gene>
    <name evidence="7" type="ORF">HELGO_WM4996</name>
</gene>
<protein>
    <recommendedName>
        <fullName evidence="8">Polysaccharide biosynthesis protein C-terminal domain-containing protein</fullName>
    </recommendedName>
</protein>
<dbReference type="GO" id="GO:0042910">
    <property type="term" value="F:xenobiotic transmembrane transporter activity"/>
    <property type="evidence" value="ECO:0007669"/>
    <property type="project" value="InterPro"/>
</dbReference>
<name>A0A6S6TE97_9BACT</name>
<feature type="transmembrane region" description="Helical" evidence="6">
    <location>
        <begin position="179"/>
        <end position="200"/>
    </location>
</feature>
<comment type="subcellular location">
    <subcellularLocation>
        <location evidence="1">Cell membrane</location>
        <topology evidence="1">Multi-pass membrane protein</topology>
    </subcellularLocation>
</comment>
<keyword evidence="3 6" id="KW-0812">Transmembrane</keyword>
<feature type="transmembrane region" description="Helical" evidence="6">
    <location>
        <begin position="366"/>
        <end position="385"/>
    </location>
</feature>
<evidence type="ECO:0000256" key="4">
    <source>
        <dbReference type="ARBA" id="ARBA00022989"/>
    </source>
</evidence>
<keyword evidence="5 6" id="KW-0472">Membrane</keyword>
<reference evidence="7" key="1">
    <citation type="submission" date="2020-01" db="EMBL/GenBank/DDBJ databases">
        <authorList>
            <person name="Meier V. D."/>
            <person name="Meier V D."/>
        </authorList>
    </citation>
    <scope>NUCLEOTIDE SEQUENCE</scope>
    <source>
        <strain evidence="7">HLG_WM_MAG_05</strain>
    </source>
</reference>
<feature type="transmembrane region" description="Helical" evidence="6">
    <location>
        <begin position="251"/>
        <end position="275"/>
    </location>
</feature>
<organism evidence="7">
    <name type="scientific">uncultured Sulfurovum sp</name>
    <dbReference type="NCBI Taxonomy" id="269237"/>
    <lineage>
        <taxon>Bacteria</taxon>
        <taxon>Pseudomonadati</taxon>
        <taxon>Campylobacterota</taxon>
        <taxon>Epsilonproteobacteria</taxon>
        <taxon>Campylobacterales</taxon>
        <taxon>Sulfurovaceae</taxon>
        <taxon>Sulfurovum</taxon>
        <taxon>environmental samples</taxon>
    </lineage>
</organism>
<dbReference type="GO" id="GO:0015297">
    <property type="term" value="F:antiporter activity"/>
    <property type="evidence" value="ECO:0007669"/>
    <property type="project" value="InterPro"/>
</dbReference>
<sequence>MNDLLKGSFFIFVFKVFGALFLFLLHIIISQYYGAEVLGIFNLILALLMIATIFSIVGLDLYMVRMIPSFQNESDKISSFIKKTFKILLLSSIFVSLLFYTFSTQINEYIFKSFDAHNYIMGFIYMIIPFSFFLLSIEVFRAFHEVRMYSFFKSLSLNMVLLFLLSLSIYFNFNFSPIYLMYGAILLISLLLSMVFFKFLKAQNINLRSKEKYKNKIIKYSYPMFFTSSILFIMGYLDSFMIGYYMTEYQVGIYSACIKISFAITFVLQSVNAYIAPKLAQSYSSKNNEIKKIYRSTVIIILFSSLPMAIILYSFPDFFLGLFGEEFKSATLTLKIIIVGYLINALFGPVGYVLNMTDNQNIFMKILLISLVINFILNFILIPSYGIDGAATATLVSMFLWNFISFFVLKQKQII</sequence>
<evidence type="ECO:0000313" key="7">
    <source>
        <dbReference type="EMBL" id="CAA6819172.1"/>
    </source>
</evidence>
<evidence type="ECO:0000256" key="2">
    <source>
        <dbReference type="ARBA" id="ARBA00022475"/>
    </source>
</evidence>
<dbReference type="GO" id="GO:0005886">
    <property type="term" value="C:plasma membrane"/>
    <property type="evidence" value="ECO:0007669"/>
    <property type="project" value="UniProtKB-SubCell"/>
</dbReference>
<feature type="transmembrane region" description="Helical" evidence="6">
    <location>
        <begin position="336"/>
        <end position="354"/>
    </location>
</feature>
<dbReference type="Pfam" id="PF01554">
    <property type="entry name" value="MatE"/>
    <property type="match status" value="1"/>
</dbReference>
<evidence type="ECO:0008006" key="8">
    <source>
        <dbReference type="Google" id="ProtNLM"/>
    </source>
</evidence>
<dbReference type="AlphaFoldDB" id="A0A6S6TE97"/>
<evidence type="ECO:0000256" key="6">
    <source>
        <dbReference type="SAM" id="Phobius"/>
    </source>
</evidence>
<dbReference type="InterPro" id="IPR002528">
    <property type="entry name" value="MATE_fam"/>
</dbReference>
<evidence type="ECO:0000256" key="3">
    <source>
        <dbReference type="ARBA" id="ARBA00022692"/>
    </source>
</evidence>
<dbReference type="InterPro" id="IPR050833">
    <property type="entry name" value="Poly_Biosynth_Transport"/>
</dbReference>
<evidence type="ECO:0000256" key="1">
    <source>
        <dbReference type="ARBA" id="ARBA00004651"/>
    </source>
</evidence>
<feature type="transmembrane region" description="Helical" evidence="6">
    <location>
        <begin position="296"/>
        <end position="316"/>
    </location>
</feature>
<feature type="transmembrane region" description="Helical" evidence="6">
    <location>
        <begin position="391"/>
        <end position="409"/>
    </location>
</feature>
<dbReference type="CDD" id="cd13128">
    <property type="entry name" value="MATE_Wzx_like"/>
    <property type="match status" value="1"/>
</dbReference>
<feature type="transmembrane region" description="Helical" evidence="6">
    <location>
        <begin position="220"/>
        <end position="245"/>
    </location>
</feature>
<feature type="transmembrane region" description="Helical" evidence="6">
    <location>
        <begin position="12"/>
        <end position="34"/>
    </location>
</feature>
<keyword evidence="2" id="KW-1003">Cell membrane</keyword>
<accession>A0A6S6TE97</accession>
<keyword evidence="4 6" id="KW-1133">Transmembrane helix</keyword>
<proteinExistence type="predicted"/>
<dbReference type="EMBL" id="CACVAU010000055">
    <property type="protein sequence ID" value="CAA6819172.1"/>
    <property type="molecule type" value="Genomic_DNA"/>
</dbReference>
<feature type="transmembrane region" description="Helical" evidence="6">
    <location>
        <begin position="85"/>
        <end position="103"/>
    </location>
</feature>
<feature type="transmembrane region" description="Helical" evidence="6">
    <location>
        <begin position="155"/>
        <end position="173"/>
    </location>
</feature>
<dbReference type="PANTHER" id="PTHR30250:SF11">
    <property type="entry name" value="O-ANTIGEN TRANSPORTER-RELATED"/>
    <property type="match status" value="1"/>
</dbReference>
<evidence type="ECO:0000256" key="5">
    <source>
        <dbReference type="ARBA" id="ARBA00023136"/>
    </source>
</evidence>